<proteinExistence type="predicted"/>
<dbReference type="RefSeq" id="WP_246462735.1">
    <property type="nucleotide sequence ID" value="NZ_CP031518.1"/>
</dbReference>
<comment type="caution">
    <text evidence="1">The sequence shown here is derived from an EMBL/GenBank/DDBJ whole genome shotgun (WGS) entry which is preliminary data.</text>
</comment>
<keyword evidence="2" id="KW-1185">Reference proteome</keyword>
<dbReference type="SUPFAM" id="SSF143880">
    <property type="entry name" value="NE0471 N-terminal domain-like"/>
    <property type="match status" value="1"/>
</dbReference>
<dbReference type="InterPro" id="IPR036782">
    <property type="entry name" value="NE0471-like_N"/>
</dbReference>
<dbReference type="Gene3D" id="3.30.2020.10">
    <property type="entry name" value="NE0471-like N-terminal domain"/>
    <property type="match status" value="1"/>
</dbReference>
<gene>
    <name evidence="1" type="ORF">HNP76_001992</name>
</gene>
<sequence length="105" mass="11639">MRGDKMYIKDGVCYAGELVPNIEVSSIKLLDSGMMLVDFSTGETRLFDVTSLLDKGSAFAPLADEKNQRTAKVTHGFVSWLDGDIDIAPETLYAESYKYSKEVYA</sequence>
<accession>A0A7W8GAD2</accession>
<evidence type="ECO:0008006" key="3">
    <source>
        <dbReference type="Google" id="ProtNLM"/>
    </source>
</evidence>
<reference evidence="1 2" key="1">
    <citation type="submission" date="2020-08" db="EMBL/GenBank/DDBJ databases">
        <title>Genomic Encyclopedia of Type Strains, Phase IV (KMG-IV): sequencing the most valuable type-strain genomes for metagenomic binning, comparative biology and taxonomic classification.</title>
        <authorList>
            <person name="Goeker M."/>
        </authorList>
    </citation>
    <scope>NUCLEOTIDE SEQUENCE [LARGE SCALE GENOMIC DNA]</scope>
    <source>
        <strain evidence="1 2">DSM 103462</strain>
    </source>
</reference>
<dbReference type="EMBL" id="JACHFQ010000006">
    <property type="protein sequence ID" value="MBB5226611.1"/>
    <property type="molecule type" value="Genomic_DNA"/>
</dbReference>
<protein>
    <recommendedName>
        <fullName evidence="3">DUF2442 domain-containing protein</fullName>
    </recommendedName>
</protein>
<dbReference type="AlphaFoldDB" id="A0A7W8GAD2"/>
<dbReference type="Proteomes" id="UP000518887">
    <property type="component" value="Unassembled WGS sequence"/>
</dbReference>
<dbReference type="Pfam" id="PF10387">
    <property type="entry name" value="DUF2442"/>
    <property type="match status" value="1"/>
</dbReference>
<dbReference type="InterPro" id="IPR018841">
    <property type="entry name" value="DUF2442"/>
</dbReference>
<evidence type="ECO:0000313" key="2">
    <source>
        <dbReference type="Proteomes" id="UP000518887"/>
    </source>
</evidence>
<evidence type="ECO:0000313" key="1">
    <source>
        <dbReference type="EMBL" id="MBB5226611.1"/>
    </source>
</evidence>
<name>A0A7W8GAD2_9SPIR</name>
<organism evidence="1 2">
    <name type="scientific">Treponema ruminis</name>
    <dbReference type="NCBI Taxonomy" id="744515"/>
    <lineage>
        <taxon>Bacteria</taxon>
        <taxon>Pseudomonadati</taxon>
        <taxon>Spirochaetota</taxon>
        <taxon>Spirochaetia</taxon>
        <taxon>Spirochaetales</taxon>
        <taxon>Treponemataceae</taxon>
        <taxon>Treponema</taxon>
    </lineage>
</organism>